<dbReference type="RefSeq" id="WP_130981809.1">
    <property type="nucleotide sequence ID" value="NZ_SISG01000001.1"/>
</dbReference>
<proteinExistence type="predicted"/>
<evidence type="ECO:0000313" key="2">
    <source>
        <dbReference type="EMBL" id="TBN57698.1"/>
    </source>
</evidence>
<evidence type="ECO:0000313" key="3">
    <source>
        <dbReference type="Proteomes" id="UP000294194"/>
    </source>
</evidence>
<keyword evidence="1" id="KW-1133">Transmembrane helix</keyword>
<keyword evidence="1" id="KW-0812">Transmembrane</keyword>
<dbReference type="EMBL" id="SISG01000001">
    <property type="protein sequence ID" value="TBN57698.1"/>
    <property type="molecule type" value="Genomic_DNA"/>
</dbReference>
<keyword evidence="3" id="KW-1185">Reference proteome</keyword>
<evidence type="ECO:0000256" key="1">
    <source>
        <dbReference type="SAM" id="Phobius"/>
    </source>
</evidence>
<dbReference type="Proteomes" id="UP000294194">
    <property type="component" value="Unassembled WGS sequence"/>
</dbReference>
<dbReference type="AlphaFoldDB" id="A0A4Q9GVS7"/>
<organism evidence="2 3">
    <name type="scientific">Glaciihabitans arcticus</name>
    <dbReference type="NCBI Taxonomy" id="2668039"/>
    <lineage>
        <taxon>Bacteria</taxon>
        <taxon>Bacillati</taxon>
        <taxon>Actinomycetota</taxon>
        <taxon>Actinomycetes</taxon>
        <taxon>Micrococcales</taxon>
        <taxon>Microbacteriaceae</taxon>
        <taxon>Glaciihabitans</taxon>
    </lineage>
</organism>
<reference evidence="3" key="1">
    <citation type="submission" date="2019-02" db="EMBL/GenBank/DDBJ databases">
        <title>Glaciihabitans arcticus sp. nov., a psychrotolerant bacterium isolated from polar soil.</title>
        <authorList>
            <person name="Dahal R.H."/>
        </authorList>
    </citation>
    <scope>NUCLEOTIDE SEQUENCE [LARGE SCALE GENOMIC DNA]</scope>
    <source>
        <strain evidence="3">RP-3-7</strain>
    </source>
</reference>
<feature type="transmembrane region" description="Helical" evidence="1">
    <location>
        <begin position="42"/>
        <end position="59"/>
    </location>
</feature>
<accession>A0A4Q9GVS7</accession>
<sequence length="92" mass="9611">MSDSTATPSDPAEGRRRNLIGTWAFGFALAALVAGLGGQLTLTLNLSAIAIFAGFVGFFEGQRRGLRRLLSILAMAIGLVTLTLMATPTPFA</sequence>
<gene>
    <name evidence="2" type="ORF">EYE40_10030</name>
</gene>
<protein>
    <submittedName>
        <fullName evidence="2">Uncharacterized protein</fullName>
    </submittedName>
</protein>
<feature type="transmembrane region" description="Helical" evidence="1">
    <location>
        <begin position="19"/>
        <end position="36"/>
    </location>
</feature>
<name>A0A4Q9GVS7_9MICO</name>
<comment type="caution">
    <text evidence="2">The sequence shown here is derived from an EMBL/GenBank/DDBJ whole genome shotgun (WGS) entry which is preliminary data.</text>
</comment>
<feature type="transmembrane region" description="Helical" evidence="1">
    <location>
        <begin position="66"/>
        <end position="86"/>
    </location>
</feature>
<keyword evidence="1" id="KW-0472">Membrane</keyword>